<reference evidence="2 3" key="1">
    <citation type="submission" date="2019-03" db="EMBL/GenBank/DDBJ databases">
        <title>New insights into Acidothiobacillus thiooxidans sulfur metabolism through coupled gene expression, solution geochemistry, microscopy and spectroscopy analyses.</title>
        <authorList>
            <person name="Camacho D."/>
            <person name="Frazao R."/>
            <person name="Fouillen A."/>
            <person name="Nanci A."/>
            <person name="Lang B.F."/>
            <person name="Apte S.C."/>
            <person name="Baron C."/>
            <person name="Warren L.A."/>
        </authorList>
    </citation>
    <scope>NUCLEOTIDE SEQUENCE [LARGE SCALE GENOMIC DNA]</scope>
    <source>
        <strain evidence="2 3">ATCC 19377</strain>
    </source>
</reference>
<protein>
    <submittedName>
        <fullName evidence="2">Uncharacterized protein</fullName>
    </submittedName>
</protein>
<dbReference type="Proteomes" id="UP000315403">
    <property type="component" value="Unassembled WGS sequence"/>
</dbReference>
<dbReference type="EMBL" id="CP045571">
    <property type="protein sequence ID" value="QFX96189.1"/>
    <property type="molecule type" value="Genomic_DNA"/>
</dbReference>
<accession>A0A543Q237</accession>
<proteinExistence type="predicted"/>
<dbReference type="GeneID" id="60696233"/>
<evidence type="ECO:0000313" key="2">
    <source>
        <dbReference type="EMBL" id="TQN50407.1"/>
    </source>
</evidence>
<dbReference type="KEGG" id="atx:GCD22_01917"/>
<dbReference type="RefSeq" id="WP_142086235.1">
    <property type="nucleotide sequence ID" value="NZ_CP045571.1"/>
</dbReference>
<organism evidence="2 3">
    <name type="scientific">Acidithiobacillus thiooxidans ATCC 19377</name>
    <dbReference type="NCBI Taxonomy" id="637390"/>
    <lineage>
        <taxon>Bacteria</taxon>
        <taxon>Pseudomonadati</taxon>
        <taxon>Pseudomonadota</taxon>
        <taxon>Acidithiobacillia</taxon>
        <taxon>Acidithiobacillales</taxon>
        <taxon>Acidithiobacillaceae</taxon>
        <taxon>Acidithiobacillus</taxon>
    </lineage>
</organism>
<evidence type="ECO:0000313" key="1">
    <source>
        <dbReference type="EMBL" id="QFX96189.1"/>
    </source>
</evidence>
<reference evidence="1 4" key="2">
    <citation type="submission" date="2019-10" db="EMBL/GenBank/DDBJ databases">
        <authorList>
            <person name="Wang R."/>
        </authorList>
    </citation>
    <scope>NUCLEOTIDE SEQUENCE [LARGE SCALE GENOMIC DNA]</scope>
    <source>
        <strain evidence="1 4">ATCC 19377</strain>
    </source>
</reference>
<name>A0A543Q237_ACITH</name>
<sequence length="82" mass="9422">MQDEIEIPISTFDDELIMENGTKKVSLSTDQISDIISHAIQLTIINRFDDMNMSKDRVSDELHEALFSAGLLDSYKHILYNF</sequence>
<evidence type="ECO:0000313" key="3">
    <source>
        <dbReference type="Proteomes" id="UP000315403"/>
    </source>
</evidence>
<dbReference type="AlphaFoldDB" id="A0A543Q237"/>
<dbReference type="Proteomes" id="UP000363590">
    <property type="component" value="Chromosome"/>
</dbReference>
<gene>
    <name evidence="2" type="ORF">DLNHIDIE_00260</name>
    <name evidence="1" type="ORF">GCD22_01917</name>
</gene>
<dbReference type="EMBL" id="SZUV01000001">
    <property type="protein sequence ID" value="TQN50407.1"/>
    <property type="molecule type" value="Genomic_DNA"/>
</dbReference>
<evidence type="ECO:0000313" key="4">
    <source>
        <dbReference type="Proteomes" id="UP000363590"/>
    </source>
</evidence>